<sequence length="363" mass="39437">MIPVNVVTGFLGSGKTTLLREVLASPRFSDTAVIVNEFGEVGLDHLLLEEVEEGVLLLESGCICCTIRSDLKETIRSLHDKAARGDIPRFARVVVETTGLADPAPILSTIAADPIIRNHYRIANLICTIDALNGARTIAAHDEAGKQIAVADRLLITKVDLAETDSVETLKRQLARLNPAAPVATSSGSGFDADFLFGADVGDELRRAAEVQRWIASAEALEREREVPSHEHAGTHTHHHGAHGGSHGGLHGDADTNAFVLRFPEPIDWTAFGIWLTALLHAHGERILRVKGILQVAESQTPVVLHGVQHVVHPPMHLDHWPDEDHSSKIVFITRGIDEQRVRRSLNAFLAKARALGPRSEVA</sequence>
<evidence type="ECO:0000259" key="3">
    <source>
        <dbReference type="SMART" id="SM00833"/>
    </source>
</evidence>
<feature type="domain" description="CobW C-terminal" evidence="3">
    <location>
        <begin position="256"/>
        <end position="350"/>
    </location>
</feature>
<evidence type="ECO:0000313" key="4">
    <source>
        <dbReference type="EMBL" id="MBW3097808.1"/>
    </source>
</evidence>
<accession>A0ABS6WPC9</accession>
<dbReference type="InterPro" id="IPR051316">
    <property type="entry name" value="Zinc-reg_GTPase_activator"/>
</dbReference>
<dbReference type="RefSeq" id="WP_219201680.1">
    <property type="nucleotide sequence ID" value="NZ_JAHWQX010000002.1"/>
</dbReference>
<reference evidence="4" key="1">
    <citation type="submission" date="2021-07" db="EMBL/GenBank/DDBJ databases">
        <title>Pseudohoeflea marina sp. nov. a polyhydroxyalcanoate-producing bacterium.</title>
        <authorList>
            <person name="Zheng W."/>
            <person name="Yu S."/>
            <person name="Huang Y."/>
        </authorList>
    </citation>
    <scope>NUCLEOTIDE SEQUENCE</scope>
    <source>
        <strain evidence="4">DP4N28-3</strain>
    </source>
</reference>
<dbReference type="CDD" id="cd03112">
    <property type="entry name" value="CobW-like"/>
    <property type="match status" value="1"/>
</dbReference>
<dbReference type="PANTHER" id="PTHR13748">
    <property type="entry name" value="COBW-RELATED"/>
    <property type="match status" value="1"/>
</dbReference>
<name>A0ABS6WPC9_9HYPH</name>
<proteinExistence type="predicted"/>
<feature type="region of interest" description="Disordered" evidence="2">
    <location>
        <begin position="224"/>
        <end position="251"/>
    </location>
</feature>
<dbReference type="SMART" id="SM00833">
    <property type="entry name" value="CobW_C"/>
    <property type="match status" value="1"/>
</dbReference>
<dbReference type="Pfam" id="PF07683">
    <property type="entry name" value="CobW_C"/>
    <property type="match status" value="1"/>
</dbReference>
<comment type="caution">
    <text evidence="4">The sequence shown here is derived from an EMBL/GenBank/DDBJ whole genome shotgun (WGS) entry which is preliminary data.</text>
</comment>
<dbReference type="PANTHER" id="PTHR13748:SF62">
    <property type="entry name" value="COBW DOMAIN-CONTAINING PROTEIN"/>
    <property type="match status" value="1"/>
</dbReference>
<evidence type="ECO:0000256" key="1">
    <source>
        <dbReference type="ARBA" id="ARBA00045658"/>
    </source>
</evidence>
<organism evidence="4 5">
    <name type="scientific">Pseudohoeflea coraliihabitans</name>
    <dbReference type="NCBI Taxonomy" id="2860393"/>
    <lineage>
        <taxon>Bacteria</taxon>
        <taxon>Pseudomonadati</taxon>
        <taxon>Pseudomonadota</taxon>
        <taxon>Alphaproteobacteria</taxon>
        <taxon>Hyphomicrobiales</taxon>
        <taxon>Rhizobiaceae</taxon>
        <taxon>Pseudohoeflea</taxon>
    </lineage>
</organism>
<dbReference type="EMBL" id="JAHWQX010000002">
    <property type="protein sequence ID" value="MBW3097808.1"/>
    <property type="molecule type" value="Genomic_DNA"/>
</dbReference>
<evidence type="ECO:0000256" key="2">
    <source>
        <dbReference type="SAM" id="MobiDB-lite"/>
    </source>
</evidence>
<dbReference type="InterPro" id="IPR011629">
    <property type="entry name" value="CobW-like_C"/>
</dbReference>
<keyword evidence="5" id="KW-1185">Reference proteome</keyword>
<gene>
    <name evidence="4" type="ORF">KY465_11015</name>
</gene>
<dbReference type="Pfam" id="PF02492">
    <property type="entry name" value="cobW"/>
    <property type="match status" value="1"/>
</dbReference>
<dbReference type="InterPro" id="IPR003495">
    <property type="entry name" value="CobW/HypB/UreG_nucleotide-bd"/>
</dbReference>
<feature type="compositionally biased region" description="Basic and acidic residues" evidence="2">
    <location>
        <begin position="224"/>
        <end position="234"/>
    </location>
</feature>
<comment type="function">
    <text evidence="1">Zinc chaperone that directly transfers zinc cofactor to target proteins, thereby activating them. Zinc is transferred from the CXCC motif in the GTPase domain to the zinc binding site in target proteins in a process requiring GTP hydrolysis.</text>
</comment>
<protein>
    <submittedName>
        <fullName evidence="4">GTP-binding protein</fullName>
    </submittedName>
</protein>
<dbReference type="Proteomes" id="UP001430804">
    <property type="component" value="Unassembled WGS sequence"/>
</dbReference>
<evidence type="ECO:0000313" key="5">
    <source>
        <dbReference type="Proteomes" id="UP001430804"/>
    </source>
</evidence>